<dbReference type="InterPro" id="IPR051135">
    <property type="entry name" value="Gal/GlcNAc/GalNAc_ST"/>
</dbReference>
<dbReference type="PANTHER" id="PTHR10704">
    <property type="entry name" value="CARBOHYDRATE SULFOTRANSFERASE"/>
    <property type="match status" value="1"/>
</dbReference>
<dbReference type="GO" id="GO:0006790">
    <property type="term" value="P:sulfur compound metabolic process"/>
    <property type="evidence" value="ECO:0007669"/>
    <property type="project" value="TreeGrafter"/>
</dbReference>
<dbReference type="GO" id="GO:0006044">
    <property type="term" value="P:N-acetylglucosamine metabolic process"/>
    <property type="evidence" value="ECO:0007669"/>
    <property type="project" value="TreeGrafter"/>
</dbReference>
<dbReference type="Pfam" id="PF13469">
    <property type="entry name" value="Sulfotransfer_3"/>
    <property type="match status" value="1"/>
</dbReference>
<organism evidence="1 2">
    <name type="scientific">Acrocarpospora pleiomorpha</name>
    <dbReference type="NCBI Taxonomy" id="90975"/>
    <lineage>
        <taxon>Bacteria</taxon>
        <taxon>Bacillati</taxon>
        <taxon>Actinomycetota</taxon>
        <taxon>Actinomycetes</taxon>
        <taxon>Streptosporangiales</taxon>
        <taxon>Streptosporangiaceae</taxon>
        <taxon>Acrocarpospora</taxon>
    </lineage>
</organism>
<gene>
    <name evidence="1" type="ORF">Aple_014300</name>
</gene>
<dbReference type="Gene3D" id="3.40.50.300">
    <property type="entry name" value="P-loop containing nucleotide triphosphate hydrolases"/>
    <property type="match status" value="2"/>
</dbReference>
<dbReference type="RefSeq" id="WP_155343652.1">
    <property type="nucleotide sequence ID" value="NZ_BAAAHM010000010.1"/>
</dbReference>
<dbReference type="AlphaFoldDB" id="A0A5M3X9Z3"/>
<dbReference type="InterPro" id="IPR027417">
    <property type="entry name" value="P-loop_NTPase"/>
</dbReference>
<protein>
    <recommendedName>
        <fullName evidence="3">Sulfotransferase</fullName>
    </recommendedName>
</protein>
<sequence>MLSFVVGTGRCGSTLVHEVLARHPDVGFISNLDDKYARCPAAIRRRSGMIYRRTPPWLNAKGRPRFAPSEGYRALARHPDVGFISNLDDKYARCPAAIRRRSGMIYRRTPPWLNAKGRPRFAPSEGYRALAREVGPLLVDPERDLRGEDVTPWLAARLRAFFDGRAEAEGSPHYLHKFTGWPRTGLLREVFPAAKVVHIVRDGRAVANSFLQMPWWRGHLGPSGWHFGPLPAAYAQEWETSGRSQVLLAGLAWKLLMDAYDQARSGDWLEIRYEDVLDNPRKHFEVMLDFLGLPWTPAFERGFARHSFTGSRAAAYQRDLTAAQLSLLTGSLRTHLEARGYPL</sequence>
<comment type="caution">
    <text evidence="1">The sequence shown here is derived from an EMBL/GenBank/DDBJ whole genome shotgun (WGS) entry which is preliminary data.</text>
</comment>
<evidence type="ECO:0000313" key="1">
    <source>
        <dbReference type="EMBL" id="GES18535.1"/>
    </source>
</evidence>
<keyword evidence="2" id="KW-1185">Reference proteome</keyword>
<name>A0A5M3X9Z3_9ACTN</name>
<dbReference type="Proteomes" id="UP000377595">
    <property type="component" value="Unassembled WGS sequence"/>
</dbReference>
<dbReference type="OrthoDB" id="9777890at2"/>
<reference evidence="1 2" key="1">
    <citation type="submission" date="2019-10" db="EMBL/GenBank/DDBJ databases">
        <title>Whole genome shotgun sequence of Acrocarpospora pleiomorpha NBRC 16267.</title>
        <authorList>
            <person name="Ichikawa N."/>
            <person name="Kimura A."/>
            <person name="Kitahashi Y."/>
            <person name="Komaki H."/>
            <person name="Oguchi A."/>
        </authorList>
    </citation>
    <scope>NUCLEOTIDE SEQUENCE [LARGE SCALE GENOMIC DNA]</scope>
    <source>
        <strain evidence="1 2">NBRC 16267</strain>
    </source>
</reference>
<dbReference type="PANTHER" id="PTHR10704:SF44">
    <property type="entry name" value="LD35051P-RELATED"/>
    <property type="match status" value="1"/>
</dbReference>
<proteinExistence type="predicted"/>
<evidence type="ECO:0000313" key="2">
    <source>
        <dbReference type="Proteomes" id="UP000377595"/>
    </source>
</evidence>
<dbReference type="EMBL" id="BLAF01000007">
    <property type="protein sequence ID" value="GES18535.1"/>
    <property type="molecule type" value="Genomic_DNA"/>
</dbReference>
<dbReference type="GO" id="GO:0001517">
    <property type="term" value="F:N-acetylglucosamine 6-O-sulfotransferase activity"/>
    <property type="evidence" value="ECO:0007669"/>
    <property type="project" value="TreeGrafter"/>
</dbReference>
<dbReference type="SUPFAM" id="SSF52540">
    <property type="entry name" value="P-loop containing nucleoside triphosphate hydrolases"/>
    <property type="match status" value="1"/>
</dbReference>
<evidence type="ECO:0008006" key="3">
    <source>
        <dbReference type="Google" id="ProtNLM"/>
    </source>
</evidence>
<accession>A0A5M3X9Z3</accession>